<evidence type="ECO:0000259" key="2">
    <source>
        <dbReference type="SMART" id="SM00867"/>
    </source>
</evidence>
<dbReference type="PANTHER" id="PTHR34406:SF1">
    <property type="entry name" value="PROTEIN YCEI"/>
    <property type="match status" value="1"/>
</dbReference>
<dbReference type="NCBIfam" id="NF002994">
    <property type="entry name" value="PRK03757.1"/>
    <property type="match status" value="1"/>
</dbReference>
<name>A0A3B0MLA3_9GAMM</name>
<accession>A0A3B0MLA3</accession>
<gene>
    <name evidence="3" type="primary">yceI</name>
    <name evidence="3" type="ORF">ARTV_2415</name>
</gene>
<proteinExistence type="predicted"/>
<protein>
    <submittedName>
        <fullName evidence="3">Protein YceI</fullName>
    </submittedName>
</protein>
<dbReference type="InterPro" id="IPR036761">
    <property type="entry name" value="TTHA0802/YceI-like_sf"/>
</dbReference>
<feature type="domain" description="Lipid/polyisoprenoid-binding YceI-like" evidence="2">
    <location>
        <begin position="25"/>
        <end position="189"/>
    </location>
</feature>
<dbReference type="PANTHER" id="PTHR34406">
    <property type="entry name" value="PROTEIN YCEI"/>
    <property type="match status" value="1"/>
</dbReference>
<dbReference type="SUPFAM" id="SSF101874">
    <property type="entry name" value="YceI-like"/>
    <property type="match status" value="1"/>
</dbReference>
<dbReference type="EMBL" id="UFQR01000010">
    <property type="protein sequence ID" value="SSW96154.1"/>
    <property type="molecule type" value="Genomic_DNA"/>
</dbReference>
<dbReference type="SMART" id="SM00867">
    <property type="entry name" value="YceI"/>
    <property type="match status" value="1"/>
</dbReference>
<keyword evidence="1" id="KW-0732">Signal</keyword>
<organism evidence="3">
    <name type="scientific">Arsenophonus endosymbiont of Trialeurodes vaporariorum</name>
    <dbReference type="NCBI Taxonomy" id="235567"/>
    <lineage>
        <taxon>Bacteria</taxon>
        <taxon>Pseudomonadati</taxon>
        <taxon>Pseudomonadota</taxon>
        <taxon>Gammaproteobacteria</taxon>
        <taxon>Enterobacterales</taxon>
        <taxon>Morganellaceae</taxon>
        <taxon>Arsenophonus</taxon>
    </lineage>
</organism>
<dbReference type="Pfam" id="PF04264">
    <property type="entry name" value="YceI"/>
    <property type="match status" value="1"/>
</dbReference>
<dbReference type="Gene3D" id="2.40.128.110">
    <property type="entry name" value="Lipid/polyisoprenoid-binding, YceI-like"/>
    <property type="match status" value="1"/>
</dbReference>
<dbReference type="AlphaFoldDB" id="A0A3B0MLA3"/>
<reference evidence="3" key="1">
    <citation type="submission" date="2018-04" db="EMBL/GenBank/DDBJ databases">
        <authorList>
            <person name="Go L.Y."/>
            <person name="Mitchell J.A."/>
        </authorList>
    </citation>
    <scope>NUCLEOTIDE SEQUENCE</scope>
    <source>
        <strain evidence="3">ARTV</strain>
    </source>
</reference>
<feature type="chain" id="PRO_5017358566" evidence="1">
    <location>
        <begin position="24"/>
        <end position="192"/>
    </location>
</feature>
<evidence type="ECO:0000313" key="3">
    <source>
        <dbReference type="EMBL" id="SSW96154.1"/>
    </source>
</evidence>
<feature type="signal peptide" evidence="1">
    <location>
        <begin position="1"/>
        <end position="23"/>
    </location>
</feature>
<dbReference type="InterPro" id="IPR007372">
    <property type="entry name" value="Lipid/polyisoprenoid-bd_YceI"/>
</dbReference>
<sequence precursor="true">MLKKFFLALVTTILLSSVNSAIAANYKIDNEGQHAFVQFRIQHLGYSWVYGSFKNFAGDFTFDEKNPQNDQVKVVINTASIDTNHAERDKHLRSADFFNVKKYPEATFISTKVSQVKGAYNIEGQLTLNGVTKPIVLNAILMGKGDDPWGGYRVGFEATGKIKLKDVNFKKDLGPKSQQAELIISLEGVKLP</sequence>
<evidence type="ECO:0000256" key="1">
    <source>
        <dbReference type="SAM" id="SignalP"/>
    </source>
</evidence>